<reference evidence="1" key="2">
    <citation type="submission" date="2014-07" db="EMBL/GenBank/DDBJ databases">
        <authorList>
            <person name="Hull J."/>
        </authorList>
    </citation>
    <scope>NUCLEOTIDE SEQUENCE</scope>
</reference>
<protein>
    <submittedName>
        <fullName evidence="1">Uncharacterized protein</fullName>
    </submittedName>
</protein>
<dbReference type="AlphaFoldDB" id="A0A0A9YWV6"/>
<gene>
    <name evidence="1" type="ORF">CM83_105712</name>
</gene>
<dbReference type="EMBL" id="GBHO01009554">
    <property type="protein sequence ID" value="JAG34050.1"/>
    <property type="molecule type" value="Transcribed_RNA"/>
</dbReference>
<accession>A0A0A9YWV6</accession>
<proteinExistence type="predicted"/>
<organism evidence="1">
    <name type="scientific">Lygus hesperus</name>
    <name type="common">Western plant bug</name>
    <dbReference type="NCBI Taxonomy" id="30085"/>
    <lineage>
        <taxon>Eukaryota</taxon>
        <taxon>Metazoa</taxon>
        <taxon>Ecdysozoa</taxon>
        <taxon>Arthropoda</taxon>
        <taxon>Hexapoda</taxon>
        <taxon>Insecta</taxon>
        <taxon>Pterygota</taxon>
        <taxon>Neoptera</taxon>
        <taxon>Paraneoptera</taxon>
        <taxon>Hemiptera</taxon>
        <taxon>Heteroptera</taxon>
        <taxon>Panheteroptera</taxon>
        <taxon>Cimicomorpha</taxon>
        <taxon>Miridae</taxon>
        <taxon>Mirini</taxon>
        <taxon>Lygus</taxon>
    </lineage>
</organism>
<reference evidence="1" key="1">
    <citation type="journal article" date="2014" name="PLoS ONE">
        <title>Transcriptome-Based Identification of ABC Transporters in the Western Tarnished Plant Bug Lygus hesperus.</title>
        <authorList>
            <person name="Hull J.J."/>
            <person name="Chaney K."/>
            <person name="Geib S.M."/>
            <person name="Fabrick J.A."/>
            <person name="Brent C.S."/>
            <person name="Walsh D."/>
            <person name="Lavine L.C."/>
        </authorList>
    </citation>
    <scope>NUCLEOTIDE SEQUENCE</scope>
</reference>
<evidence type="ECO:0000313" key="1">
    <source>
        <dbReference type="EMBL" id="JAG34050.1"/>
    </source>
</evidence>
<name>A0A0A9YWV6_LYGHE</name>
<sequence length="104" mass="11823">INHECHHSIHLQISSSHGLVVNTIKYSITLKNPCFFFFIQTQFSHLISALKLKIKFVGKLLKEFLLLSAQLISIGLEENGCVKERSNFGKSGKGKFRETSKFEL</sequence>
<feature type="non-terminal residue" evidence="1">
    <location>
        <position position="104"/>
    </location>
</feature>
<feature type="non-terminal residue" evidence="1">
    <location>
        <position position="1"/>
    </location>
</feature>